<dbReference type="SUPFAM" id="SSF51735">
    <property type="entry name" value="NAD(P)-binding Rossmann-fold domains"/>
    <property type="match status" value="1"/>
</dbReference>
<dbReference type="InterPro" id="IPR006140">
    <property type="entry name" value="D-isomer_DH_NAD-bd"/>
</dbReference>
<organism evidence="5 6">
    <name type="scientific">Mogibacterium timidum</name>
    <dbReference type="NCBI Taxonomy" id="35519"/>
    <lineage>
        <taxon>Bacteria</taxon>
        <taxon>Bacillati</taxon>
        <taxon>Bacillota</taxon>
        <taxon>Clostridia</taxon>
        <taxon>Peptostreptococcales</taxon>
        <taxon>Anaerovoracaceae</taxon>
        <taxon>Mogibacterium</taxon>
    </lineage>
</organism>
<dbReference type="AlphaFoldDB" id="A0A7Y8VSA2"/>
<accession>A0A7Y8VSA2</accession>
<keyword evidence="6" id="KW-1185">Reference proteome</keyword>
<dbReference type="Pfam" id="PF00389">
    <property type="entry name" value="2-Hacid_dh"/>
    <property type="match status" value="1"/>
</dbReference>
<evidence type="ECO:0000259" key="4">
    <source>
        <dbReference type="Pfam" id="PF02826"/>
    </source>
</evidence>
<dbReference type="RefSeq" id="WP_009644110.1">
    <property type="nucleotide sequence ID" value="NZ_CALIBD010000022.1"/>
</dbReference>
<sequence>MDKFYIGTLNNISEAGLGRLTDKYELTEDIDKANGIVVRSYKMHEMDFSDNLMAIGRAGAGVNNIPLDRCAEDGIVVFNAPGANSNAVKELVISAMIMGARNMYEGVAWANTLEGDVAGQVEKGKKQFAGTEISGKTLGIIGLGAIGAKVANAAHALGMNIVGNSVVVHPILSAPCEMYDDVAEMVKVCDYISIHVPSLPETKGMINKDLIANMKEGVIILNFARPDLAVNADILAGIESGKIRKYLTDVPNEELVGKAGVITTPHLGASTAEAEENCASMAVDELMAYLEEGTIKNSVNFPGVELAGKAGFKKVCVLYKGEIDIEAAIKAAYGDVADVCVGRSRTEYGAAIALVAADAAGELAGEGILKVREL</sequence>
<dbReference type="GO" id="GO:0016616">
    <property type="term" value="F:oxidoreductase activity, acting on the CH-OH group of donors, NAD or NADP as acceptor"/>
    <property type="evidence" value="ECO:0007669"/>
    <property type="project" value="InterPro"/>
</dbReference>
<gene>
    <name evidence="5" type="ORF">HW270_06405</name>
</gene>
<dbReference type="GO" id="GO:0051287">
    <property type="term" value="F:NAD binding"/>
    <property type="evidence" value="ECO:0007669"/>
    <property type="project" value="InterPro"/>
</dbReference>
<dbReference type="EMBL" id="JABXYR010000002">
    <property type="protein sequence ID" value="NWO23693.1"/>
    <property type="molecule type" value="Genomic_DNA"/>
</dbReference>
<dbReference type="Proteomes" id="UP000526307">
    <property type="component" value="Unassembled WGS sequence"/>
</dbReference>
<feature type="domain" description="D-isomer specific 2-hydroxyacid dehydrogenase NAD-binding" evidence="4">
    <location>
        <begin position="95"/>
        <end position="268"/>
    </location>
</feature>
<reference evidence="5 6" key="1">
    <citation type="submission" date="2020-06" db="EMBL/GenBank/DDBJ databases">
        <title>Mogibacterium timidum strain W9173 genomic sequence.</title>
        <authorList>
            <person name="Wade W.G."/>
            <person name="Johnston C.D."/>
            <person name="Chen T."/>
            <person name="Dewhirst F.E."/>
        </authorList>
    </citation>
    <scope>NUCLEOTIDE SEQUENCE [LARGE SCALE GENOMIC DNA]</scope>
    <source>
        <strain evidence="5 6">W9173</strain>
    </source>
</reference>
<evidence type="ECO:0000256" key="2">
    <source>
        <dbReference type="RuleBase" id="RU003719"/>
    </source>
</evidence>
<comment type="caution">
    <text evidence="5">The sequence shown here is derived from an EMBL/GenBank/DDBJ whole genome shotgun (WGS) entry which is preliminary data.</text>
</comment>
<evidence type="ECO:0000259" key="3">
    <source>
        <dbReference type="Pfam" id="PF00389"/>
    </source>
</evidence>
<dbReference type="Pfam" id="PF02826">
    <property type="entry name" value="2-Hacid_dh_C"/>
    <property type="match status" value="1"/>
</dbReference>
<dbReference type="Gene3D" id="3.40.50.720">
    <property type="entry name" value="NAD(P)-binding Rossmann-like Domain"/>
    <property type="match status" value="2"/>
</dbReference>
<comment type="similarity">
    <text evidence="1 2">Belongs to the D-isomer specific 2-hydroxyacid dehydrogenase family.</text>
</comment>
<name>A0A7Y8VSA2_9FIRM</name>
<proteinExistence type="inferred from homology"/>
<dbReference type="InterPro" id="IPR036291">
    <property type="entry name" value="NAD(P)-bd_dom_sf"/>
</dbReference>
<dbReference type="PANTHER" id="PTHR42938:SF47">
    <property type="entry name" value="HYDROXYPYRUVATE REDUCTASE"/>
    <property type="match status" value="1"/>
</dbReference>
<dbReference type="PANTHER" id="PTHR42938">
    <property type="entry name" value="FORMATE DEHYDROGENASE 1"/>
    <property type="match status" value="1"/>
</dbReference>
<evidence type="ECO:0000256" key="1">
    <source>
        <dbReference type="ARBA" id="ARBA00005854"/>
    </source>
</evidence>
<protein>
    <submittedName>
        <fullName evidence="5">3-phosphoglycerate dehydrogenase</fullName>
    </submittedName>
</protein>
<dbReference type="SUPFAM" id="SSF52283">
    <property type="entry name" value="Formate/glycerate dehydrogenase catalytic domain-like"/>
    <property type="match status" value="1"/>
</dbReference>
<dbReference type="InterPro" id="IPR006139">
    <property type="entry name" value="D-isomer_2_OHA_DH_cat_dom"/>
</dbReference>
<feature type="domain" description="D-isomer specific 2-hydroxyacid dehydrogenase catalytic" evidence="3">
    <location>
        <begin position="23"/>
        <end position="300"/>
    </location>
</feature>
<evidence type="ECO:0000313" key="6">
    <source>
        <dbReference type="Proteomes" id="UP000526307"/>
    </source>
</evidence>
<evidence type="ECO:0000313" key="5">
    <source>
        <dbReference type="EMBL" id="NWO23693.1"/>
    </source>
</evidence>
<keyword evidence="2" id="KW-0560">Oxidoreductase</keyword>
<dbReference type="CDD" id="cd12174">
    <property type="entry name" value="PGDH_like_3"/>
    <property type="match status" value="1"/>
</dbReference>